<name>A0A9D4D3M0_DREPO</name>
<sequence length="101" mass="11734">MKDLMLVLVLHVFLNHYSTFAEMTHFTPSSSEWSLLCRQKYFGLSFQSVEDIAEHNSARMADDADDAVILAQLEVAIFRYWNDQRLGQIIEQLLLVQDILE</sequence>
<dbReference type="AlphaFoldDB" id="A0A9D4D3M0"/>
<proteinExistence type="predicted"/>
<dbReference type="EMBL" id="JAIWYP010000011">
    <property type="protein sequence ID" value="KAH3738182.1"/>
    <property type="molecule type" value="Genomic_DNA"/>
</dbReference>
<feature type="signal peptide" evidence="1">
    <location>
        <begin position="1"/>
        <end position="21"/>
    </location>
</feature>
<comment type="caution">
    <text evidence="2">The sequence shown here is derived from an EMBL/GenBank/DDBJ whole genome shotgun (WGS) entry which is preliminary data.</text>
</comment>
<protein>
    <submittedName>
        <fullName evidence="2">Uncharacterized protein</fullName>
    </submittedName>
</protein>
<reference evidence="2" key="2">
    <citation type="submission" date="2020-11" db="EMBL/GenBank/DDBJ databases">
        <authorList>
            <person name="McCartney M.A."/>
            <person name="Auch B."/>
            <person name="Kono T."/>
            <person name="Mallez S."/>
            <person name="Becker A."/>
            <person name="Gohl D.M."/>
            <person name="Silverstein K.A.T."/>
            <person name="Koren S."/>
            <person name="Bechman K.B."/>
            <person name="Herman A."/>
            <person name="Abrahante J.E."/>
            <person name="Garbe J."/>
        </authorList>
    </citation>
    <scope>NUCLEOTIDE SEQUENCE</scope>
    <source>
        <strain evidence="2">Duluth1</strain>
        <tissue evidence="2">Whole animal</tissue>
    </source>
</reference>
<organism evidence="2 3">
    <name type="scientific">Dreissena polymorpha</name>
    <name type="common">Zebra mussel</name>
    <name type="synonym">Mytilus polymorpha</name>
    <dbReference type="NCBI Taxonomy" id="45954"/>
    <lineage>
        <taxon>Eukaryota</taxon>
        <taxon>Metazoa</taxon>
        <taxon>Spiralia</taxon>
        <taxon>Lophotrochozoa</taxon>
        <taxon>Mollusca</taxon>
        <taxon>Bivalvia</taxon>
        <taxon>Autobranchia</taxon>
        <taxon>Heteroconchia</taxon>
        <taxon>Euheterodonta</taxon>
        <taxon>Imparidentia</taxon>
        <taxon>Neoheterodontei</taxon>
        <taxon>Myida</taxon>
        <taxon>Dreissenoidea</taxon>
        <taxon>Dreissenidae</taxon>
        <taxon>Dreissena</taxon>
    </lineage>
</organism>
<feature type="chain" id="PRO_5038426414" evidence="1">
    <location>
        <begin position="22"/>
        <end position="101"/>
    </location>
</feature>
<evidence type="ECO:0000256" key="1">
    <source>
        <dbReference type="SAM" id="SignalP"/>
    </source>
</evidence>
<evidence type="ECO:0000313" key="2">
    <source>
        <dbReference type="EMBL" id="KAH3738182.1"/>
    </source>
</evidence>
<keyword evidence="1" id="KW-0732">Signal</keyword>
<evidence type="ECO:0000313" key="3">
    <source>
        <dbReference type="Proteomes" id="UP000828390"/>
    </source>
</evidence>
<reference evidence="2" key="1">
    <citation type="journal article" date="2019" name="bioRxiv">
        <title>The Genome of the Zebra Mussel, Dreissena polymorpha: A Resource for Invasive Species Research.</title>
        <authorList>
            <person name="McCartney M.A."/>
            <person name="Auch B."/>
            <person name="Kono T."/>
            <person name="Mallez S."/>
            <person name="Zhang Y."/>
            <person name="Obille A."/>
            <person name="Becker A."/>
            <person name="Abrahante J.E."/>
            <person name="Garbe J."/>
            <person name="Badalamenti J.P."/>
            <person name="Herman A."/>
            <person name="Mangelson H."/>
            <person name="Liachko I."/>
            <person name="Sullivan S."/>
            <person name="Sone E.D."/>
            <person name="Koren S."/>
            <person name="Silverstein K.A.T."/>
            <person name="Beckman K.B."/>
            <person name="Gohl D.M."/>
        </authorList>
    </citation>
    <scope>NUCLEOTIDE SEQUENCE</scope>
    <source>
        <strain evidence="2">Duluth1</strain>
        <tissue evidence="2">Whole animal</tissue>
    </source>
</reference>
<gene>
    <name evidence="2" type="ORF">DPMN_044810</name>
</gene>
<dbReference type="Proteomes" id="UP000828390">
    <property type="component" value="Unassembled WGS sequence"/>
</dbReference>
<keyword evidence="3" id="KW-1185">Reference proteome</keyword>
<accession>A0A9D4D3M0</accession>